<gene>
    <name evidence="14" type="ORF">KTC_06920</name>
</gene>
<dbReference type="InterPro" id="IPR051414">
    <property type="entry name" value="Adenylate-forming_Reductase"/>
</dbReference>
<dbReference type="PIRSF" id="PIRSF006444">
    <property type="entry name" value="PaaK"/>
    <property type="match status" value="1"/>
</dbReference>
<dbReference type="InterPro" id="IPR042099">
    <property type="entry name" value="ANL_N_sf"/>
</dbReference>
<dbReference type="GO" id="GO:0047475">
    <property type="term" value="F:phenylacetate-CoA ligase activity"/>
    <property type="evidence" value="ECO:0007669"/>
    <property type="project" value="UniProtKB-EC"/>
</dbReference>
<dbReference type="Pfam" id="PF14535">
    <property type="entry name" value="AMP-binding_C_2"/>
    <property type="match status" value="1"/>
</dbReference>
<dbReference type="Pfam" id="PF00501">
    <property type="entry name" value="AMP-binding"/>
    <property type="match status" value="1"/>
</dbReference>
<dbReference type="InterPro" id="IPR028154">
    <property type="entry name" value="AMP-dep_Lig_C"/>
</dbReference>
<evidence type="ECO:0000256" key="7">
    <source>
        <dbReference type="ARBA" id="ARBA00061566"/>
    </source>
</evidence>
<organism evidence="14">
    <name type="scientific">Thermosporothrix sp. COM3</name>
    <dbReference type="NCBI Taxonomy" id="2490863"/>
    <lineage>
        <taxon>Bacteria</taxon>
        <taxon>Bacillati</taxon>
        <taxon>Chloroflexota</taxon>
        <taxon>Ktedonobacteria</taxon>
        <taxon>Ktedonobacterales</taxon>
        <taxon>Thermosporotrichaceae</taxon>
        <taxon>Thermosporothrix</taxon>
    </lineage>
</organism>
<name>A0A455SF45_9CHLR</name>
<evidence type="ECO:0000256" key="11">
    <source>
        <dbReference type="PIRNR" id="PIRNR006444"/>
    </source>
</evidence>
<dbReference type="UniPathway" id="UPA00930"/>
<keyword evidence="3" id="KW-0597">Phosphoprotein</keyword>
<evidence type="ECO:0000256" key="3">
    <source>
        <dbReference type="ARBA" id="ARBA00022553"/>
    </source>
</evidence>
<comment type="pathway">
    <text evidence="6 11">Aromatic compound metabolism; phenylacetate degradation.</text>
</comment>
<keyword evidence="4 11" id="KW-0436">Ligase</keyword>
<keyword evidence="5 11" id="KW-0547">Nucleotide-binding</keyword>
<evidence type="ECO:0000256" key="6">
    <source>
        <dbReference type="ARBA" id="ARBA00060591"/>
    </source>
</evidence>
<dbReference type="InterPro" id="IPR011880">
    <property type="entry name" value="PA_CoA_ligase"/>
</dbReference>
<reference evidence="14" key="1">
    <citation type="submission" date="2018-12" db="EMBL/GenBank/DDBJ databases">
        <title>Novel natural products biosynthetic potential of the class Ktedonobacteria.</title>
        <authorList>
            <person name="Zheng Y."/>
            <person name="Saitou A."/>
            <person name="Wang C.M."/>
            <person name="Toyoda A."/>
            <person name="Minakuchi Y."/>
            <person name="Sekiguchi Y."/>
            <person name="Ueda K."/>
            <person name="Takano H."/>
            <person name="Sakai Y."/>
            <person name="Yokota A."/>
            <person name="Yabe S."/>
        </authorList>
    </citation>
    <scope>NUCLEOTIDE SEQUENCE</scope>
    <source>
        <strain evidence="14">COM3</strain>
    </source>
</reference>
<evidence type="ECO:0000256" key="10">
    <source>
        <dbReference type="ARBA" id="ARBA00075111"/>
    </source>
</evidence>
<evidence type="ECO:0000259" key="13">
    <source>
        <dbReference type="Pfam" id="PF14535"/>
    </source>
</evidence>
<evidence type="ECO:0000256" key="5">
    <source>
        <dbReference type="ARBA" id="ARBA00022741"/>
    </source>
</evidence>
<accession>A0A455SF45</accession>
<dbReference type="EC" id="6.2.1.30" evidence="8 11"/>
<evidence type="ECO:0000256" key="4">
    <source>
        <dbReference type="ARBA" id="ARBA00022598"/>
    </source>
</evidence>
<dbReference type="CDD" id="cd05913">
    <property type="entry name" value="PaaK"/>
    <property type="match status" value="1"/>
</dbReference>
<dbReference type="SUPFAM" id="SSF56801">
    <property type="entry name" value="Acetyl-CoA synthetase-like"/>
    <property type="match status" value="1"/>
</dbReference>
<dbReference type="InterPro" id="IPR045851">
    <property type="entry name" value="AMP-bd_C_sf"/>
</dbReference>
<evidence type="ECO:0000256" key="2">
    <source>
        <dbReference type="ARBA" id="ARBA00022450"/>
    </source>
</evidence>
<evidence type="ECO:0000256" key="9">
    <source>
        <dbReference type="ARBA" id="ARBA00068695"/>
    </source>
</evidence>
<comment type="subunit">
    <text evidence="1">Monomer.</text>
</comment>
<dbReference type="AlphaFoldDB" id="A0A455SF45"/>
<evidence type="ECO:0000259" key="12">
    <source>
        <dbReference type="Pfam" id="PF00501"/>
    </source>
</evidence>
<feature type="domain" description="AMP-dependent synthetase/ligase" evidence="12">
    <location>
        <begin position="81"/>
        <end position="292"/>
    </location>
</feature>
<proteinExistence type="inferred from homology"/>
<evidence type="ECO:0000313" key="14">
    <source>
        <dbReference type="EMBL" id="BBH85941.1"/>
    </source>
</evidence>
<dbReference type="PANTHER" id="PTHR43439:SF2">
    <property type="entry name" value="ENZYME, PUTATIVE (JCVI)-RELATED"/>
    <property type="match status" value="1"/>
</dbReference>
<sequence>MLLEALLQQDFLSPDERRDLQFKRLKATLKRVYEHVPFYRTRLEERQITPDALTSLDELSTLPFTTRDDLLDHYPFGLLSVPREELLRIQASSGTKGRAKIIGYTRHDLSLWSEVSARSLLCMGIQPGDLLVNAYNYGLFTGGLGIHSGAELLGVTVVPTSTGNTRRQVTLLHDLQATALGCTPSYALVIGETMAAMGIEATSLRYGIFGAEPWTEAIRQQIESRLGLSGFDLYGLSEIIGPGVAVECPASRDEARRSGTRFLHVFEDHFYPEIISANGDPLPPGQEGELVLTTLTREGMPLLRYRTGDICSLHTAPCACGRTLMRISQIKGRTDDMLILRGINVYPTEIERVLMSLPELSPYYYIVIERQQSLDSVTVEVELADPDASPDAHQQLQETIGTLLLNASGLHFSVQLHRYGTLPRSEGKTTHIIDKRERGK</sequence>
<dbReference type="GO" id="GO:0010124">
    <property type="term" value="P:phenylacetate catabolic process"/>
    <property type="evidence" value="ECO:0007669"/>
    <property type="project" value="UniProtKB-UniRule"/>
</dbReference>
<dbReference type="Gene3D" id="3.40.50.12780">
    <property type="entry name" value="N-terminal domain of ligase-like"/>
    <property type="match status" value="1"/>
</dbReference>
<dbReference type="PANTHER" id="PTHR43439">
    <property type="entry name" value="PHENYLACETATE-COENZYME A LIGASE"/>
    <property type="match status" value="1"/>
</dbReference>
<dbReference type="EMBL" id="AP019376">
    <property type="protein sequence ID" value="BBH85941.1"/>
    <property type="molecule type" value="Genomic_DNA"/>
</dbReference>
<comment type="function">
    <text evidence="11">Catalyzes the activation of phenylacetic acid (PA) to phenylacetyl-CoA (PA-CoA).</text>
</comment>
<evidence type="ECO:0000256" key="8">
    <source>
        <dbReference type="ARBA" id="ARBA00066629"/>
    </source>
</evidence>
<keyword evidence="2" id="KW-0596">Phosphopantetheine</keyword>
<dbReference type="GO" id="GO:0000166">
    <property type="term" value="F:nucleotide binding"/>
    <property type="evidence" value="ECO:0007669"/>
    <property type="project" value="UniProtKB-KW"/>
</dbReference>
<comment type="catalytic activity">
    <reaction evidence="11">
        <text>2-phenylacetate + ATP + CoA = phenylacetyl-CoA + AMP + diphosphate</text>
        <dbReference type="Rhea" id="RHEA:20956"/>
        <dbReference type="ChEBI" id="CHEBI:18401"/>
        <dbReference type="ChEBI" id="CHEBI:30616"/>
        <dbReference type="ChEBI" id="CHEBI:33019"/>
        <dbReference type="ChEBI" id="CHEBI:57287"/>
        <dbReference type="ChEBI" id="CHEBI:57390"/>
        <dbReference type="ChEBI" id="CHEBI:456215"/>
        <dbReference type="EC" id="6.2.1.30"/>
    </reaction>
</comment>
<dbReference type="InterPro" id="IPR000873">
    <property type="entry name" value="AMP-dep_synth/lig_dom"/>
</dbReference>
<evidence type="ECO:0000256" key="1">
    <source>
        <dbReference type="ARBA" id="ARBA00011245"/>
    </source>
</evidence>
<comment type="similarity">
    <text evidence="7 11">Belongs to the phenylacetyl-CoA ligase family.</text>
</comment>
<feature type="domain" description="AMP-dependent ligase C-terminal" evidence="13">
    <location>
        <begin position="342"/>
        <end position="436"/>
    </location>
</feature>
<protein>
    <recommendedName>
        <fullName evidence="9 11">Phenylacetate-coenzyme A ligase</fullName>
        <ecNumber evidence="8 11">6.2.1.30</ecNumber>
    </recommendedName>
    <alternativeName>
        <fullName evidence="10 11">Phenylacetyl-CoA ligase</fullName>
    </alternativeName>
</protein>
<dbReference type="Gene3D" id="3.30.300.30">
    <property type="match status" value="1"/>
</dbReference>
<dbReference type="FunFam" id="3.40.50.12780:FF:000016">
    <property type="entry name" value="Phenylacetate-coenzyme A ligase"/>
    <property type="match status" value="1"/>
</dbReference>